<feature type="chain" id="PRO_5046503801" description="DUF2680 domain-containing protein" evidence="1">
    <location>
        <begin position="23"/>
        <end position="153"/>
    </location>
</feature>
<protein>
    <recommendedName>
        <fullName evidence="4">DUF2680 domain-containing protein</fullName>
    </recommendedName>
</protein>
<feature type="signal peptide" evidence="1">
    <location>
        <begin position="1"/>
        <end position="22"/>
    </location>
</feature>
<evidence type="ECO:0000313" key="2">
    <source>
        <dbReference type="EMBL" id="MBS7525629.1"/>
    </source>
</evidence>
<proteinExistence type="predicted"/>
<evidence type="ECO:0008006" key="4">
    <source>
        <dbReference type="Google" id="ProtNLM"/>
    </source>
</evidence>
<dbReference type="RefSeq" id="WP_213235418.1">
    <property type="nucleotide sequence ID" value="NZ_JAHBCL010000004.1"/>
</dbReference>
<evidence type="ECO:0000313" key="3">
    <source>
        <dbReference type="Proteomes" id="UP000746471"/>
    </source>
</evidence>
<dbReference type="Proteomes" id="UP000746471">
    <property type="component" value="Unassembled WGS sequence"/>
</dbReference>
<reference evidence="2 3" key="1">
    <citation type="submission" date="2021-05" db="EMBL/GenBank/DDBJ databases">
        <title>Fusibacter ferrireducens sp. nov., an anaerobic, sulfur- and Fe-reducing bacterium isolated from the mangrove sediment.</title>
        <authorList>
            <person name="Qiu D."/>
        </authorList>
    </citation>
    <scope>NUCLEOTIDE SEQUENCE [LARGE SCALE GENOMIC DNA]</scope>
    <source>
        <strain evidence="2 3">DSM 12116</strain>
    </source>
</reference>
<name>A0ABS5PKH5_9FIRM</name>
<keyword evidence="1" id="KW-0732">Signal</keyword>
<keyword evidence="3" id="KW-1185">Reference proteome</keyword>
<comment type="caution">
    <text evidence="2">The sequence shown here is derived from an EMBL/GenBank/DDBJ whole genome shotgun (WGS) entry which is preliminary data.</text>
</comment>
<organism evidence="2 3">
    <name type="scientific">Fusibacter paucivorans</name>
    <dbReference type="NCBI Taxonomy" id="76009"/>
    <lineage>
        <taxon>Bacteria</taxon>
        <taxon>Bacillati</taxon>
        <taxon>Bacillota</taxon>
        <taxon>Clostridia</taxon>
        <taxon>Eubacteriales</taxon>
        <taxon>Eubacteriales Family XII. Incertae Sedis</taxon>
        <taxon>Fusibacter</taxon>
    </lineage>
</organism>
<gene>
    <name evidence="2" type="ORF">KHM83_02955</name>
</gene>
<dbReference type="EMBL" id="JAHBCL010000004">
    <property type="protein sequence ID" value="MBS7525629.1"/>
    <property type="molecule type" value="Genomic_DNA"/>
</dbReference>
<evidence type="ECO:0000256" key="1">
    <source>
        <dbReference type="SAM" id="SignalP"/>
    </source>
</evidence>
<sequence length="153" mass="16336">MKLKIFLTFSLLVVLTMGILYAATPYEIVTDLTDLTADQCYELRTSGLTYGEIAEQYGVYDEFYDAMQTEREERLDALVEAGRITEEEADTMLENCDPSNPQYLMQGYGMGLGRSADANGNGFGGRGNGFGAANGGAGLGGGGYCGGLGSFNK</sequence>
<accession>A0ABS5PKH5</accession>